<accession>A0A1Y2I8K0</accession>
<reference evidence="2 3" key="1">
    <citation type="journal article" date="2015" name="Biotechnol. Biofuels">
        <title>Enhanced degradation of softwood versus hardwood by the white-rot fungus Pycnoporus coccineus.</title>
        <authorList>
            <person name="Couturier M."/>
            <person name="Navarro D."/>
            <person name="Chevret D."/>
            <person name="Henrissat B."/>
            <person name="Piumi F."/>
            <person name="Ruiz-Duenas F.J."/>
            <person name="Martinez A.T."/>
            <person name="Grigoriev I.V."/>
            <person name="Riley R."/>
            <person name="Lipzen A."/>
            <person name="Berrin J.G."/>
            <person name="Master E.R."/>
            <person name="Rosso M.N."/>
        </authorList>
    </citation>
    <scope>NUCLEOTIDE SEQUENCE [LARGE SCALE GENOMIC DNA]</scope>
    <source>
        <strain evidence="2 3">BRFM310</strain>
    </source>
</reference>
<dbReference type="OrthoDB" id="342281at2759"/>
<evidence type="ECO:0000313" key="3">
    <source>
        <dbReference type="Proteomes" id="UP000193067"/>
    </source>
</evidence>
<dbReference type="Gene3D" id="2.60.120.260">
    <property type="entry name" value="Galactose-binding domain-like"/>
    <property type="match status" value="1"/>
</dbReference>
<protein>
    <submittedName>
        <fullName evidence="2">Uncharacterized protein</fullName>
    </submittedName>
</protein>
<proteinExistence type="predicted"/>
<dbReference type="Proteomes" id="UP000193067">
    <property type="component" value="Unassembled WGS sequence"/>
</dbReference>
<evidence type="ECO:0000313" key="2">
    <source>
        <dbReference type="EMBL" id="OSC96231.1"/>
    </source>
</evidence>
<sequence>MRADFALYVYGARVMKDLTTQLTSRDLRFPGDSSNHPEVALNDNLSIGMCWAIKQPAGEAPQHIVFWGVVDGKSNTLAVQKLIESNELPTQAHPGHSAPPISGGYNYIQLTHIKYDIYSDFTMQTFPIDPFIINSRKEHKVLPPKTTNNKSRKTDRKSQPSPHLILTDCRAS</sequence>
<dbReference type="AlphaFoldDB" id="A0A1Y2I8K0"/>
<keyword evidence="3" id="KW-1185">Reference proteome</keyword>
<organism evidence="2 3">
    <name type="scientific">Trametes coccinea (strain BRFM310)</name>
    <name type="common">Pycnoporus coccineus</name>
    <dbReference type="NCBI Taxonomy" id="1353009"/>
    <lineage>
        <taxon>Eukaryota</taxon>
        <taxon>Fungi</taxon>
        <taxon>Dikarya</taxon>
        <taxon>Basidiomycota</taxon>
        <taxon>Agaricomycotina</taxon>
        <taxon>Agaricomycetes</taxon>
        <taxon>Polyporales</taxon>
        <taxon>Polyporaceae</taxon>
        <taxon>Trametes</taxon>
    </lineage>
</organism>
<feature type="region of interest" description="Disordered" evidence="1">
    <location>
        <begin position="139"/>
        <end position="172"/>
    </location>
</feature>
<name>A0A1Y2I8K0_TRAC3</name>
<dbReference type="EMBL" id="KZ084210">
    <property type="protein sequence ID" value="OSC96231.1"/>
    <property type="molecule type" value="Genomic_DNA"/>
</dbReference>
<evidence type="ECO:0000256" key="1">
    <source>
        <dbReference type="SAM" id="MobiDB-lite"/>
    </source>
</evidence>
<gene>
    <name evidence="2" type="ORF">PYCCODRAFT_1472789</name>
</gene>